<reference evidence="15 16" key="1">
    <citation type="submission" date="2018-04" db="EMBL/GenBank/DDBJ databases">
        <authorList>
            <person name="Zhang X."/>
            <person name="Yuan J."/>
            <person name="Li F."/>
            <person name="Xiang J."/>
        </authorList>
    </citation>
    <scope>NUCLEOTIDE SEQUENCE [LARGE SCALE GENOMIC DNA]</scope>
    <source>
        <tissue evidence="15">Muscle</tissue>
    </source>
</reference>
<dbReference type="GO" id="GO:0008528">
    <property type="term" value="F:G protein-coupled peptide receptor activity"/>
    <property type="evidence" value="ECO:0007669"/>
    <property type="project" value="TreeGrafter"/>
</dbReference>
<dbReference type="SUPFAM" id="SSF52058">
    <property type="entry name" value="L domain-like"/>
    <property type="match status" value="1"/>
</dbReference>
<keyword evidence="7 13" id="KW-1133">Transmembrane helix</keyword>
<dbReference type="Proteomes" id="UP000283509">
    <property type="component" value="Unassembled WGS sequence"/>
</dbReference>
<protein>
    <submittedName>
        <fullName evidence="15">G-protein coupled receptor</fullName>
    </submittedName>
</protein>
<dbReference type="GO" id="GO:0005886">
    <property type="term" value="C:plasma membrane"/>
    <property type="evidence" value="ECO:0007669"/>
    <property type="project" value="UniProtKB-SubCell"/>
</dbReference>
<feature type="transmembrane region" description="Helical" evidence="13">
    <location>
        <begin position="117"/>
        <end position="143"/>
    </location>
</feature>
<feature type="transmembrane region" description="Helical" evidence="13">
    <location>
        <begin position="561"/>
        <end position="582"/>
    </location>
</feature>
<dbReference type="SUPFAM" id="SSF81321">
    <property type="entry name" value="Family A G protein-coupled receptor-like"/>
    <property type="match status" value="1"/>
</dbReference>
<keyword evidence="10 15" id="KW-0675">Receptor</keyword>
<gene>
    <name evidence="15" type="ORF">C7M84_025022</name>
</gene>
<evidence type="ECO:0000256" key="12">
    <source>
        <dbReference type="SAM" id="MobiDB-lite"/>
    </source>
</evidence>
<dbReference type="PROSITE" id="PS50262">
    <property type="entry name" value="G_PROTEIN_RECEP_F1_2"/>
    <property type="match status" value="1"/>
</dbReference>
<dbReference type="GO" id="GO:0009755">
    <property type="term" value="P:hormone-mediated signaling pathway"/>
    <property type="evidence" value="ECO:0007669"/>
    <property type="project" value="TreeGrafter"/>
</dbReference>
<keyword evidence="11" id="KW-0807">Transducer</keyword>
<feature type="transmembrane region" description="Helical" evidence="13">
    <location>
        <begin position="425"/>
        <end position="447"/>
    </location>
</feature>
<comment type="similarity">
    <text evidence="2">Belongs to the G-protein coupled receptor 1 family.</text>
</comment>
<dbReference type="InterPro" id="IPR032675">
    <property type="entry name" value="LRR_dom_sf"/>
</dbReference>
<evidence type="ECO:0000256" key="9">
    <source>
        <dbReference type="ARBA" id="ARBA00023136"/>
    </source>
</evidence>
<dbReference type="GO" id="GO:0007189">
    <property type="term" value="P:adenylate cyclase-activating G protein-coupled receptor signaling pathway"/>
    <property type="evidence" value="ECO:0007669"/>
    <property type="project" value="TreeGrafter"/>
</dbReference>
<feature type="transmembrane region" description="Helical" evidence="13">
    <location>
        <begin position="390"/>
        <end position="413"/>
    </location>
</feature>
<feature type="transmembrane region" description="Helical" evidence="13">
    <location>
        <begin position="610"/>
        <end position="635"/>
    </location>
</feature>
<dbReference type="InterPro" id="IPR000276">
    <property type="entry name" value="GPCR_Rhodpsn"/>
</dbReference>
<comment type="subcellular location">
    <subcellularLocation>
        <location evidence="1">Cell membrane</location>
        <topology evidence="1">Multi-pass membrane protein</topology>
    </subcellularLocation>
</comment>
<evidence type="ECO:0000256" key="1">
    <source>
        <dbReference type="ARBA" id="ARBA00004651"/>
    </source>
</evidence>
<dbReference type="Gene3D" id="1.20.1070.10">
    <property type="entry name" value="Rhodopsin 7-helix transmembrane proteins"/>
    <property type="match status" value="1"/>
</dbReference>
<keyword evidence="8" id="KW-0297">G-protein coupled receptor</keyword>
<keyword evidence="3" id="KW-1003">Cell membrane</keyword>
<evidence type="ECO:0000256" key="13">
    <source>
        <dbReference type="SAM" id="Phobius"/>
    </source>
</evidence>
<dbReference type="InterPro" id="IPR002131">
    <property type="entry name" value="Gphrmn_rcpt_fam"/>
</dbReference>
<dbReference type="PRINTS" id="PR00373">
    <property type="entry name" value="GLYCHORMONER"/>
</dbReference>
<accession>A0A3R7PT26</accession>
<feature type="transmembrane region" description="Helical" evidence="13">
    <location>
        <begin position="66"/>
        <end position="90"/>
    </location>
</feature>
<evidence type="ECO:0000256" key="10">
    <source>
        <dbReference type="ARBA" id="ARBA00023170"/>
    </source>
</evidence>
<feature type="transmembrane region" description="Helical" evidence="13">
    <location>
        <begin position="513"/>
        <end position="531"/>
    </location>
</feature>
<sequence length="645" mass="72362">MYLFLFPSPPLFPFPPYFVSLFFTFSHFCPFLLPFLFFILVRGLFSVIFPHCSPSPIPFPGPFFSFLLSPSFSSCSLAVFSSFSLFLLFLTLRLLPHTLSLIPFSLEHPPFYLLPRFPLPVCSLFLLFIPFFPLPASCFFLPLSHLFLHPFPLSFPYLLPVSSSLSTACFLVSPFLSSPACFPSLPFSLSSAYLPSSPPPLSSSFEQRPQQQQLIPPPRWRLPSAVSPPDLGPARQPPQRRPQLHFRRISESQDAALDRKLNHQFGHLGALRTVEPLHAGSQPPGPVEYLPARLHGPTHPAQPVRMARNLSHNEIQNLADGTFSGLSSLLSLDVRSNRVAVMGSRVFSSLGKLDHLWTDEFRFCCLARGVGQCHPPPDEFSSCEDLMSNIMLRVSVWVLGTLALSGNFIVIVWRIYESDNKVHSFLITNLALGDLCMGFYLIIIAAVDVNYRGVYFIYDAIWRSSSLCQLAGFFSTFSSELSVFTLTVITLERFSVIIFPFRTTRLNMQWTKIIMGVVWACVGVLAALPLADIHYFRNFYGRSGVCLALHITHEKPSGWEYSVFVFLVLNFLSFSVIAASYWGMYRAARTSSAAVRNDHQRRESNMAKRMTAIVVTDAACWMPIILLGIVSLAGVRIPPQVCVCV</sequence>
<dbReference type="InterPro" id="IPR017452">
    <property type="entry name" value="GPCR_Rhodpsn_7TM"/>
</dbReference>
<dbReference type="GO" id="GO:0016500">
    <property type="term" value="F:protein-hormone receptor activity"/>
    <property type="evidence" value="ECO:0007669"/>
    <property type="project" value="InterPro"/>
</dbReference>
<keyword evidence="5 13" id="KW-0812">Transmembrane</keyword>
<evidence type="ECO:0000256" key="2">
    <source>
        <dbReference type="ARBA" id="ARBA00010663"/>
    </source>
</evidence>
<dbReference type="PANTHER" id="PTHR24372:SF77">
    <property type="entry name" value="G-PROTEIN COUPLED RECEPTORS FAMILY 1 PROFILE DOMAIN-CONTAINING PROTEIN"/>
    <property type="match status" value="1"/>
</dbReference>
<keyword evidence="9 13" id="KW-0472">Membrane</keyword>
<feature type="compositionally biased region" description="Low complexity" evidence="12">
    <location>
        <begin position="202"/>
        <end position="214"/>
    </location>
</feature>
<dbReference type="InterPro" id="IPR001611">
    <property type="entry name" value="Leu-rich_rpt"/>
</dbReference>
<comment type="caution">
    <text evidence="15">The sequence shown here is derived from an EMBL/GenBank/DDBJ whole genome shotgun (WGS) entry which is preliminary data.</text>
</comment>
<dbReference type="Pfam" id="PF00001">
    <property type="entry name" value="7tm_1"/>
    <property type="match status" value="1"/>
</dbReference>
<evidence type="ECO:0000256" key="7">
    <source>
        <dbReference type="ARBA" id="ARBA00022989"/>
    </source>
</evidence>
<evidence type="ECO:0000313" key="15">
    <source>
        <dbReference type="EMBL" id="ROT81817.1"/>
    </source>
</evidence>
<name>A0A3R7PT26_PENVA</name>
<evidence type="ECO:0000256" key="11">
    <source>
        <dbReference type="ARBA" id="ARBA00023224"/>
    </source>
</evidence>
<evidence type="ECO:0000256" key="4">
    <source>
        <dbReference type="ARBA" id="ARBA00022614"/>
    </source>
</evidence>
<dbReference type="Pfam" id="PF13855">
    <property type="entry name" value="LRR_8"/>
    <property type="match status" value="1"/>
</dbReference>
<dbReference type="PANTHER" id="PTHR24372">
    <property type="entry name" value="GLYCOPROTEIN HORMONE RECEPTOR"/>
    <property type="match status" value="1"/>
</dbReference>
<evidence type="ECO:0000313" key="16">
    <source>
        <dbReference type="Proteomes" id="UP000283509"/>
    </source>
</evidence>
<dbReference type="OrthoDB" id="6022531at2759"/>
<feature type="transmembrane region" description="Helical" evidence="13">
    <location>
        <begin position="481"/>
        <end position="501"/>
    </location>
</feature>
<evidence type="ECO:0000256" key="6">
    <source>
        <dbReference type="ARBA" id="ARBA00022737"/>
    </source>
</evidence>
<dbReference type="EMBL" id="QCYY01000914">
    <property type="protein sequence ID" value="ROT81817.1"/>
    <property type="molecule type" value="Genomic_DNA"/>
</dbReference>
<evidence type="ECO:0000256" key="3">
    <source>
        <dbReference type="ARBA" id="ARBA00022475"/>
    </source>
</evidence>
<feature type="region of interest" description="Disordered" evidence="12">
    <location>
        <begin position="200"/>
        <end position="243"/>
    </location>
</feature>
<dbReference type="PRINTS" id="PR00237">
    <property type="entry name" value="GPCRRHODOPSN"/>
</dbReference>
<feature type="domain" description="G-protein coupled receptors family 1 profile" evidence="14">
    <location>
        <begin position="406"/>
        <end position="645"/>
    </location>
</feature>
<keyword evidence="6" id="KW-0677">Repeat</keyword>
<proteinExistence type="inferred from homology"/>
<dbReference type="PROSITE" id="PS00237">
    <property type="entry name" value="G_PROTEIN_RECEP_F1_1"/>
    <property type="match status" value="1"/>
</dbReference>
<keyword evidence="4" id="KW-0433">Leucine-rich repeat</keyword>
<keyword evidence="16" id="KW-1185">Reference proteome</keyword>
<evidence type="ECO:0000256" key="5">
    <source>
        <dbReference type="ARBA" id="ARBA00022692"/>
    </source>
</evidence>
<reference evidence="15 16" key="2">
    <citation type="submission" date="2019-01" db="EMBL/GenBank/DDBJ databases">
        <title>The decoding of complex shrimp genome reveals the adaptation for benthos swimmer, frequently molting mechanism and breeding impact on genome.</title>
        <authorList>
            <person name="Sun Y."/>
            <person name="Gao Y."/>
            <person name="Yu Y."/>
        </authorList>
    </citation>
    <scope>NUCLEOTIDE SEQUENCE [LARGE SCALE GENOMIC DNA]</scope>
    <source>
        <tissue evidence="15">Muscle</tissue>
    </source>
</reference>
<dbReference type="Gene3D" id="3.80.10.10">
    <property type="entry name" value="Ribonuclease Inhibitor"/>
    <property type="match status" value="1"/>
</dbReference>
<feature type="transmembrane region" description="Helical" evidence="13">
    <location>
        <begin position="20"/>
        <end position="45"/>
    </location>
</feature>
<organism evidence="15 16">
    <name type="scientific">Penaeus vannamei</name>
    <name type="common">Whiteleg shrimp</name>
    <name type="synonym">Litopenaeus vannamei</name>
    <dbReference type="NCBI Taxonomy" id="6689"/>
    <lineage>
        <taxon>Eukaryota</taxon>
        <taxon>Metazoa</taxon>
        <taxon>Ecdysozoa</taxon>
        <taxon>Arthropoda</taxon>
        <taxon>Crustacea</taxon>
        <taxon>Multicrustacea</taxon>
        <taxon>Malacostraca</taxon>
        <taxon>Eumalacostraca</taxon>
        <taxon>Eucarida</taxon>
        <taxon>Decapoda</taxon>
        <taxon>Dendrobranchiata</taxon>
        <taxon>Penaeoidea</taxon>
        <taxon>Penaeidae</taxon>
        <taxon>Penaeus</taxon>
    </lineage>
</organism>
<evidence type="ECO:0000259" key="14">
    <source>
        <dbReference type="PROSITE" id="PS50262"/>
    </source>
</evidence>
<dbReference type="AlphaFoldDB" id="A0A3R7PT26"/>
<evidence type="ECO:0000256" key="8">
    <source>
        <dbReference type="ARBA" id="ARBA00023040"/>
    </source>
</evidence>